<dbReference type="PANTHER" id="PTHR32071:SF38">
    <property type="entry name" value="PSP OPERON TRANSCRIPTIONAL ACTIVATOR"/>
    <property type="match status" value="1"/>
</dbReference>
<dbReference type="KEGG" id="tep:TepRe1_2536"/>
<dbReference type="InterPro" id="IPR003593">
    <property type="entry name" value="AAA+_ATPase"/>
</dbReference>
<evidence type="ECO:0000256" key="1">
    <source>
        <dbReference type="ARBA" id="ARBA00022679"/>
    </source>
</evidence>
<dbReference type="GO" id="GO:0009401">
    <property type="term" value="P:phosphoenolpyruvate-dependent sugar phosphotransferase system"/>
    <property type="evidence" value="ECO:0007669"/>
    <property type="project" value="InterPro"/>
</dbReference>
<dbReference type="AlphaFoldDB" id="F4LUJ0"/>
<dbReference type="InterPro" id="IPR002078">
    <property type="entry name" value="Sigma_54_int"/>
</dbReference>
<dbReference type="PROSITE" id="PS51372">
    <property type="entry name" value="PRD_2"/>
    <property type="match status" value="2"/>
</dbReference>
<gene>
    <name evidence="8" type="ordered locus">TEPIRE1_2734</name>
</gene>
<evidence type="ECO:0000259" key="7">
    <source>
        <dbReference type="PROSITE" id="PS51372"/>
    </source>
</evidence>
<dbReference type="OrthoDB" id="9765164at2"/>
<dbReference type="Proteomes" id="UP000010802">
    <property type="component" value="Chromosome"/>
</dbReference>
<dbReference type="GO" id="GO:0016301">
    <property type="term" value="F:kinase activity"/>
    <property type="evidence" value="ECO:0007669"/>
    <property type="project" value="UniProtKB-KW"/>
</dbReference>
<dbReference type="Pfam" id="PF03610">
    <property type="entry name" value="EIIA-man"/>
    <property type="match status" value="1"/>
</dbReference>
<keyword evidence="2" id="KW-0547">Nucleotide-binding</keyword>
<feature type="domain" description="Sigma-54 factor interaction" evidence="5">
    <location>
        <begin position="140"/>
        <end position="374"/>
    </location>
</feature>
<dbReference type="GO" id="GO:0016020">
    <property type="term" value="C:membrane"/>
    <property type="evidence" value="ECO:0007669"/>
    <property type="project" value="InterPro"/>
</dbReference>
<organism evidence="8 9">
    <name type="scientific">Tepidanaerobacter acetatoxydans (strain DSM 21804 / JCM 16047 / Re1)</name>
    <dbReference type="NCBI Taxonomy" id="1209989"/>
    <lineage>
        <taxon>Bacteria</taxon>
        <taxon>Bacillati</taxon>
        <taxon>Bacillota</taxon>
        <taxon>Clostridia</taxon>
        <taxon>Thermosediminibacterales</taxon>
        <taxon>Tepidanaerobacteraceae</taxon>
        <taxon>Tepidanaerobacter</taxon>
    </lineage>
</organism>
<dbReference type="CDD" id="cd00009">
    <property type="entry name" value="AAA"/>
    <property type="match status" value="1"/>
</dbReference>
<dbReference type="SMART" id="SM00382">
    <property type="entry name" value="AAA"/>
    <property type="match status" value="1"/>
</dbReference>
<dbReference type="Gene3D" id="3.40.50.510">
    <property type="entry name" value="Phosphotransferase system, mannose-type IIA component"/>
    <property type="match status" value="1"/>
</dbReference>
<evidence type="ECO:0000256" key="4">
    <source>
        <dbReference type="ARBA" id="ARBA00022840"/>
    </source>
</evidence>
<dbReference type="KEGG" id="tae:TepiRe1_2734"/>
<dbReference type="InterPro" id="IPR027417">
    <property type="entry name" value="P-loop_NTPase"/>
</dbReference>
<proteinExistence type="predicted"/>
<dbReference type="PROSITE" id="PS50045">
    <property type="entry name" value="SIGMA54_INTERACT_4"/>
    <property type="match status" value="1"/>
</dbReference>
<dbReference type="InterPro" id="IPR011608">
    <property type="entry name" value="PRD"/>
</dbReference>
<dbReference type="Pfam" id="PF00874">
    <property type="entry name" value="PRD"/>
    <property type="match status" value="2"/>
</dbReference>
<dbReference type="Gene3D" id="1.10.1790.10">
    <property type="entry name" value="PRD domain"/>
    <property type="match status" value="2"/>
</dbReference>
<dbReference type="Gene3D" id="3.40.50.300">
    <property type="entry name" value="P-loop containing nucleotide triphosphate hydrolases"/>
    <property type="match status" value="1"/>
</dbReference>
<evidence type="ECO:0000259" key="6">
    <source>
        <dbReference type="PROSITE" id="PS51096"/>
    </source>
</evidence>
<dbReference type="GO" id="GO:0006355">
    <property type="term" value="P:regulation of DNA-templated transcription"/>
    <property type="evidence" value="ECO:0007669"/>
    <property type="project" value="InterPro"/>
</dbReference>
<sequence>MSKSSNKKQALSRKAKIYNELQSLTRALCLKGFNSDKEIGFNAEYIGNKVGVSRNNTSKELNRLLREGKVLKIRGRPVLYLDKQLIEGYFAISIKNPTFSDFKDFMQTVNNCSDESDTNSKKDVYPVSSVKGSTGALDSLVGADGSLKAQVEQAKAAILYPPFGLHTLISGPTGVGKTTFAEAMYRFALETGRLPQDAPFIVFNCADYAENPQLILSHLFGHIKGAFTGAGRTKEGLVSHANGGILFLDEAHRLPPEGQEMLFLLMDKGIYRMMGEAANTRKARVLIIAATSEAPESVMLDTFLRRIPVLIKLPTLNERSLRERMNLICQFFQEESERVKVSIKVSKEVLKAFLLYDCPNNIGQLKSDIQLICAKAFLDYITYKDELMEIRLSQLSHQVREGLFKTEGKRKEIIQIFSLLETDSILFDGKNPGGAGGLFNRILVDDYKMAVDFYDLIEKSWKRYSKAGLSGKQIREKIDKNIKNYFQNFSVRLNSTSNVPANRLIISNIIDQSILQKVEDTLSELSADFDFLFNRKIVYSLALHIETLIERLKRGTVISHPDRKSIKKEHPEEYQLALKIMHSLENKLLIPIPEDEAAFLAMFLYAVRTGKDSGNIGVLVIAHGPAVASGMAHVANKLLGVDHAHAVDMPLELSVEDALEKTIEEIKRLNTGKGVLMLVDMGSLKAFGEIATEKTGIPTKVIEMVSTPMVIEATRKAIVPGMDLETLEEDVKNISPFIGQSVDSEELKIYSEGSGKRFFERMLIDTLGKTLTFLNPEKAFDTLKYTLERILEDIGEDLNDDMLVKFTFHCSCMIERVLVHEPLPYKNIELVEMHNRILFNILKKHFTLAGEVFGVTIPDTEIAYVAKIFDTHLDTQL</sequence>
<evidence type="ECO:0000256" key="3">
    <source>
        <dbReference type="ARBA" id="ARBA00022777"/>
    </source>
</evidence>
<dbReference type="EMBL" id="HF563609">
    <property type="protein sequence ID" value="CDI41062.1"/>
    <property type="molecule type" value="Genomic_DNA"/>
</dbReference>
<dbReference type="eggNOG" id="COG3933">
    <property type="taxonomic scope" value="Bacteria"/>
</dbReference>
<dbReference type="InterPro" id="IPR036634">
    <property type="entry name" value="PRD_sf"/>
</dbReference>
<evidence type="ECO:0000313" key="9">
    <source>
        <dbReference type="Proteomes" id="UP000010802"/>
    </source>
</evidence>
<dbReference type="SUPFAM" id="SSF52540">
    <property type="entry name" value="P-loop containing nucleoside triphosphate hydrolases"/>
    <property type="match status" value="1"/>
</dbReference>
<dbReference type="PANTHER" id="PTHR32071">
    <property type="entry name" value="TRANSCRIPTIONAL REGULATORY PROTEIN"/>
    <property type="match status" value="1"/>
</dbReference>
<dbReference type="CDD" id="cd00006">
    <property type="entry name" value="PTS_IIA_man"/>
    <property type="match status" value="1"/>
</dbReference>
<dbReference type="PROSITE" id="PS51096">
    <property type="entry name" value="PTS_EIIA_TYPE_4"/>
    <property type="match status" value="1"/>
</dbReference>
<dbReference type="eggNOG" id="COG1221">
    <property type="taxonomic scope" value="Bacteria"/>
</dbReference>
<dbReference type="InterPro" id="IPR004701">
    <property type="entry name" value="PTS_EIIA_man-typ"/>
</dbReference>
<dbReference type="InterPro" id="IPR036662">
    <property type="entry name" value="PTS_EIIA_man-typ_sf"/>
</dbReference>
<accession>F4LUJ0</accession>
<keyword evidence="9" id="KW-1185">Reference proteome</keyword>
<feature type="domain" description="PRD" evidence="7">
    <location>
        <begin position="774"/>
        <end position="877"/>
    </location>
</feature>
<keyword evidence="3" id="KW-0418">Kinase</keyword>
<dbReference type="Pfam" id="PF00158">
    <property type="entry name" value="Sigma54_activat"/>
    <property type="match status" value="1"/>
</dbReference>
<evidence type="ECO:0000256" key="2">
    <source>
        <dbReference type="ARBA" id="ARBA00022741"/>
    </source>
</evidence>
<dbReference type="InterPro" id="IPR033887">
    <property type="entry name" value="PTS_IIA_man"/>
</dbReference>
<dbReference type="SUPFAM" id="SSF53062">
    <property type="entry name" value="PTS system fructose IIA component-like"/>
    <property type="match status" value="1"/>
</dbReference>
<feature type="domain" description="PTS EIIA type-4" evidence="6">
    <location>
        <begin position="615"/>
        <end position="742"/>
    </location>
</feature>
<dbReference type="RefSeq" id="WP_013779554.1">
    <property type="nucleotide sequence ID" value="NC_015519.1"/>
</dbReference>
<keyword evidence="4" id="KW-0067">ATP-binding</keyword>
<feature type="domain" description="PRD" evidence="7">
    <location>
        <begin position="509"/>
        <end position="614"/>
    </location>
</feature>
<reference evidence="9" key="1">
    <citation type="journal article" date="2013" name="Genome Announc.">
        <title>First genome sequence of a syntrophic acetate-oxidizing bacterium, Tepidanaerobacter acetatoxydans strain Re1.</title>
        <authorList>
            <person name="Manzoor S."/>
            <person name="Bongcam-Rudloff E."/>
            <person name="Schnurer A."/>
            <person name="Muller B."/>
        </authorList>
    </citation>
    <scope>NUCLEOTIDE SEQUENCE [LARGE SCALE GENOMIC DNA]</scope>
    <source>
        <strain evidence="9">Re1</strain>
    </source>
</reference>
<evidence type="ECO:0000313" key="8">
    <source>
        <dbReference type="EMBL" id="CDI41062.1"/>
    </source>
</evidence>
<keyword evidence="1" id="KW-0808">Transferase</keyword>
<dbReference type="STRING" id="1209989.TepRe1_2536"/>
<evidence type="ECO:0000259" key="5">
    <source>
        <dbReference type="PROSITE" id="PS50045"/>
    </source>
</evidence>
<dbReference type="GO" id="GO:0005524">
    <property type="term" value="F:ATP binding"/>
    <property type="evidence" value="ECO:0007669"/>
    <property type="project" value="UniProtKB-KW"/>
</dbReference>
<name>F4LUJ0_TEPAE</name>
<protein>
    <submittedName>
        <fullName evidence="8">PTS system transcriptional activator</fullName>
    </submittedName>
</protein>
<dbReference type="HOGENOM" id="CLU_014204_1_1_9"/>
<dbReference type="SUPFAM" id="SSF63520">
    <property type="entry name" value="PTS-regulatory domain, PRD"/>
    <property type="match status" value="2"/>
</dbReference>